<dbReference type="InterPro" id="IPR014048">
    <property type="entry name" value="MethylDNA_cys_MeTrfase_DNA-bd"/>
</dbReference>
<dbReference type="InterPro" id="IPR036217">
    <property type="entry name" value="MethylDNA_cys_MeTrfase_DNAb"/>
</dbReference>
<accession>A0A5J4JM88</accession>
<dbReference type="Gene3D" id="3.30.160.70">
    <property type="entry name" value="Methylated DNA-protein cysteine methyltransferase domain"/>
    <property type="match status" value="1"/>
</dbReference>
<proteinExistence type="inferred from homology"/>
<dbReference type="Pfam" id="PF01035">
    <property type="entry name" value="DNA_binding_1"/>
    <property type="match status" value="1"/>
</dbReference>
<dbReference type="SUPFAM" id="SSF46767">
    <property type="entry name" value="Methylated DNA-protein cysteine methyltransferase, C-terminal domain"/>
    <property type="match status" value="1"/>
</dbReference>
<dbReference type="SUPFAM" id="SSF53155">
    <property type="entry name" value="Methylated DNA-protein cysteine methyltransferase domain"/>
    <property type="match status" value="1"/>
</dbReference>
<dbReference type="GO" id="GO:0005737">
    <property type="term" value="C:cytoplasm"/>
    <property type="evidence" value="ECO:0007669"/>
    <property type="project" value="UniProtKB-SubCell"/>
</dbReference>
<evidence type="ECO:0000256" key="8">
    <source>
        <dbReference type="ARBA" id="ARBA00049348"/>
    </source>
</evidence>
<dbReference type="InterPro" id="IPR008332">
    <property type="entry name" value="MethylG_MeTrfase_N"/>
</dbReference>
<dbReference type="Proteomes" id="UP000391919">
    <property type="component" value="Unassembled WGS sequence"/>
</dbReference>
<keyword evidence="6 9" id="KW-0227">DNA damage</keyword>
<dbReference type="Pfam" id="PF02870">
    <property type="entry name" value="Methyltransf_1N"/>
    <property type="match status" value="1"/>
</dbReference>
<gene>
    <name evidence="12" type="ORF">BpJC7_31080</name>
</gene>
<evidence type="ECO:0000313" key="13">
    <source>
        <dbReference type="Proteomes" id="UP000391919"/>
    </source>
</evidence>
<keyword evidence="4 9" id="KW-0489">Methyltransferase</keyword>
<comment type="miscellaneous">
    <text evidence="9">This enzyme catalyzes only one turnover and therefore is not strictly catalytic. According to one definition, an enzyme is a biocatalyst that acts repeatedly and over many reaction cycles.</text>
</comment>
<comment type="caution">
    <text evidence="12">The sequence shown here is derived from an EMBL/GenBank/DDBJ whole genome shotgun (WGS) entry which is preliminary data.</text>
</comment>
<dbReference type="InterPro" id="IPR036631">
    <property type="entry name" value="MGMT_N_sf"/>
</dbReference>
<dbReference type="CDD" id="cd06445">
    <property type="entry name" value="ATase"/>
    <property type="match status" value="1"/>
</dbReference>
<dbReference type="PROSITE" id="PS00374">
    <property type="entry name" value="MGMT"/>
    <property type="match status" value="1"/>
</dbReference>
<evidence type="ECO:0000256" key="9">
    <source>
        <dbReference type="HAMAP-Rule" id="MF_00772"/>
    </source>
</evidence>
<keyword evidence="13" id="KW-1185">Reference proteome</keyword>
<sequence length="152" mass="16941">MAFTWMESPIGPLTVWANEEGVTAIDFGRAEGNPDPGHPVLSQAVRELEEYFARKRKAFDVPVCVEGTAFQMAVWKELQKIPYGETRSYSDIAKAIGRPKAVRAVGQANRKNQIPVIIPCHRVIGKDRSLTGYVGKQLDKKEILLRLEGCLC</sequence>
<dbReference type="PANTHER" id="PTHR10815:SF5">
    <property type="entry name" value="METHYLATED-DNA--PROTEIN-CYSTEINE METHYLTRANSFERASE"/>
    <property type="match status" value="1"/>
</dbReference>
<feature type="active site" description="Nucleophile; methyl group acceptor" evidence="9">
    <location>
        <position position="120"/>
    </location>
</feature>
<dbReference type="InterPro" id="IPR001497">
    <property type="entry name" value="MethylDNA_cys_MeTrfase_AS"/>
</dbReference>
<keyword evidence="5 9" id="KW-0808">Transferase</keyword>
<feature type="domain" description="Methylguanine DNA methyltransferase ribonuclease-like" evidence="11">
    <location>
        <begin position="3"/>
        <end position="63"/>
    </location>
</feature>
<comment type="catalytic activity">
    <reaction evidence="1 9">
        <text>a 4-O-methyl-thymidine in DNA + L-cysteinyl-[protein] = a thymidine in DNA + S-methyl-L-cysteinyl-[protein]</text>
        <dbReference type="Rhea" id="RHEA:53428"/>
        <dbReference type="Rhea" id="RHEA-COMP:10131"/>
        <dbReference type="Rhea" id="RHEA-COMP:10132"/>
        <dbReference type="Rhea" id="RHEA-COMP:13555"/>
        <dbReference type="Rhea" id="RHEA-COMP:13556"/>
        <dbReference type="ChEBI" id="CHEBI:29950"/>
        <dbReference type="ChEBI" id="CHEBI:82612"/>
        <dbReference type="ChEBI" id="CHEBI:137386"/>
        <dbReference type="ChEBI" id="CHEBI:137387"/>
        <dbReference type="EC" id="2.1.1.63"/>
    </reaction>
</comment>
<evidence type="ECO:0000259" key="10">
    <source>
        <dbReference type="Pfam" id="PF01035"/>
    </source>
</evidence>
<keyword evidence="7 9" id="KW-0234">DNA repair</keyword>
<evidence type="ECO:0000256" key="2">
    <source>
        <dbReference type="ARBA" id="ARBA00008711"/>
    </source>
</evidence>
<evidence type="ECO:0000313" key="12">
    <source>
        <dbReference type="EMBL" id="GER71805.1"/>
    </source>
</evidence>
<feature type="domain" description="Methylated-DNA-[protein]-cysteine S-methyltransferase DNA binding" evidence="10">
    <location>
        <begin position="69"/>
        <end position="149"/>
    </location>
</feature>
<dbReference type="AlphaFoldDB" id="A0A5J4JM88"/>
<organism evidence="12 13">
    <name type="scientific">Weizmannia acidilactici</name>
    <dbReference type="NCBI Taxonomy" id="2607726"/>
    <lineage>
        <taxon>Bacteria</taxon>
        <taxon>Bacillati</taxon>
        <taxon>Bacillota</taxon>
        <taxon>Bacilli</taxon>
        <taxon>Bacillales</taxon>
        <taxon>Bacillaceae</taxon>
        <taxon>Heyndrickxia</taxon>
    </lineage>
</organism>
<dbReference type="InterPro" id="IPR023546">
    <property type="entry name" value="MGMT"/>
</dbReference>
<dbReference type="HAMAP" id="MF_00772">
    <property type="entry name" value="OGT"/>
    <property type="match status" value="1"/>
</dbReference>
<dbReference type="FunFam" id="1.10.10.10:FF:000214">
    <property type="entry name" value="Methylated-DNA--protein-cysteine methyltransferase"/>
    <property type="match status" value="1"/>
</dbReference>
<comment type="function">
    <text evidence="9">Involved in the cellular defense against the biological effects of O6-methylguanine (O6-MeG) and O4-methylthymine (O4-MeT) in DNA. Repairs the methylated nucleobase in DNA by stoichiometrically transferring the methyl group to a cysteine residue in the enzyme. This is a suicide reaction: the enzyme is irreversibly inactivated.</text>
</comment>
<comment type="similarity">
    <text evidence="2 9">Belongs to the MGMT family.</text>
</comment>
<dbReference type="InterPro" id="IPR036388">
    <property type="entry name" value="WH-like_DNA-bd_sf"/>
</dbReference>
<evidence type="ECO:0000256" key="1">
    <source>
        <dbReference type="ARBA" id="ARBA00001286"/>
    </source>
</evidence>
<dbReference type="EMBL" id="BKZQ01000072">
    <property type="protein sequence ID" value="GER71805.1"/>
    <property type="molecule type" value="Genomic_DNA"/>
</dbReference>
<dbReference type="GO" id="GO:0006307">
    <property type="term" value="P:DNA alkylation repair"/>
    <property type="evidence" value="ECO:0007669"/>
    <property type="project" value="UniProtKB-UniRule"/>
</dbReference>
<keyword evidence="3 9" id="KW-0963">Cytoplasm</keyword>
<dbReference type="GO" id="GO:0032259">
    <property type="term" value="P:methylation"/>
    <property type="evidence" value="ECO:0007669"/>
    <property type="project" value="UniProtKB-KW"/>
</dbReference>
<evidence type="ECO:0000256" key="6">
    <source>
        <dbReference type="ARBA" id="ARBA00022763"/>
    </source>
</evidence>
<dbReference type="Gene3D" id="1.10.10.10">
    <property type="entry name" value="Winged helix-like DNA-binding domain superfamily/Winged helix DNA-binding domain"/>
    <property type="match status" value="1"/>
</dbReference>
<evidence type="ECO:0000256" key="4">
    <source>
        <dbReference type="ARBA" id="ARBA00022603"/>
    </source>
</evidence>
<reference evidence="12 13" key="1">
    <citation type="submission" date="2019-09" db="EMBL/GenBank/DDBJ databases">
        <title>Draft genome sequence of Bacillus sp. JC-7.</title>
        <authorList>
            <person name="Tanaka N."/>
            <person name="Shiwa Y."/>
            <person name="Fujita N."/>
            <person name="Tanasupawat S."/>
        </authorList>
    </citation>
    <scope>NUCLEOTIDE SEQUENCE [LARGE SCALE GENOMIC DNA]</scope>
    <source>
        <strain evidence="12 13">JC-7</strain>
    </source>
</reference>
<comment type="catalytic activity">
    <reaction evidence="8 9">
        <text>a 6-O-methyl-2'-deoxyguanosine in DNA + L-cysteinyl-[protein] = S-methyl-L-cysteinyl-[protein] + a 2'-deoxyguanosine in DNA</text>
        <dbReference type="Rhea" id="RHEA:24000"/>
        <dbReference type="Rhea" id="RHEA-COMP:10131"/>
        <dbReference type="Rhea" id="RHEA-COMP:10132"/>
        <dbReference type="Rhea" id="RHEA-COMP:11367"/>
        <dbReference type="Rhea" id="RHEA-COMP:11368"/>
        <dbReference type="ChEBI" id="CHEBI:29950"/>
        <dbReference type="ChEBI" id="CHEBI:82612"/>
        <dbReference type="ChEBI" id="CHEBI:85445"/>
        <dbReference type="ChEBI" id="CHEBI:85448"/>
        <dbReference type="EC" id="2.1.1.63"/>
    </reaction>
</comment>
<dbReference type="GO" id="GO:0003908">
    <property type="term" value="F:methylated-DNA-[protein]-cysteine S-methyltransferase activity"/>
    <property type="evidence" value="ECO:0007669"/>
    <property type="project" value="UniProtKB-UniRule"/>
</dbReference>
<dbReference type="RefSeq" id="WP_151706225.1">
    <property type="nucleotide sequence ID" value="NZ_BKZQ01000072.1"/>
</dbReference>
<evidence type="ECO:0000256" key="3">
    <source>
        <dbReference type="ARBA" id="ARBA00022490"/>
    </source>
</evidence>
<dbReference type="NCBIfam" id="TIGR00589">
    <property type="entry name" value="ogt"/>
    <property type="match status" value="1"/>
</dbReference>
<name>A0A5J4JM88_9BACI</name>
<evidence type="ECO:0000256" key="7">
    <source>
        <dbReference type="ARBA" id="ARBA00023204"/>
    </source>
</evidence>
<comment type="subcellular location">
    <subcellularLocation>
        <location evidence="9">Cytoplasm</location>
    </subcellularLocation>
</comment>
<evidence type="ECO:0000256" key="5">
    <source>
        <dbReference type="ARBA" id="ARBA00022679"/>
    </source>
</evidence>
<dbReference type="PANTHER" id="PTHR10815">
    <property type="entry name" value="METHYLATED-DNA--PROTEIN-CYSTEINE METHYLTRANSFERASE"/>
    <property type="match status" value="1"/>
</dbReference>
<protein>
    <recommendedName>
        <fullName evidence="9">Methylated-DNA--protein-cysteine methyltransferase</fullName>
        <ecNumber evidence="9">2.1.1.63</ecNumber>
    </recommendedName>
    <alternativeName>
        <fullName evidence="9">6-O-methylguanine-DNA methyltransferase</fullName>
        <shortName evidence="9">MGMT</shortName>
    </alternativeName>
    <alternativeName>
        <fullName evidence="9">O-6-methylguanine-DNA-alkyltransferase</fullName>
    </alternativeName>
</protein>
<dbReference type="EC" id="2.1.1.63" evidence="9"/>
<evidence type="ECO:0000259" key="11">
    <source>
        <dbReference type="Pfam" id="PF02870"/>
    </source>
</evidence>